<dbReference type="EMBL" id="JANBVB010000040">
    <property type="protein sequence ID" value="KAJ2899004.1"/>
    <property type="molecule type" value="Genomic_DNA"/>
</dbReference>
<evidence type="ECO:0000313" key="1">
    <source>
        <dbReference type="EMBL" id="KAJ2899004.1"/>
    </source>
</evidence>
<evidence type="ECO:0000313" key="2">
    <source>
        <dbReference type="Proteomes" id="UP001139981"/>
    </source>
</evidence>
<reference evidence="1" key="1">
    <citation type="submission" date="2022-07" db="EMBL/GenBank/DDBJ databases">
        <title>Phylogenomic reconstructions and comparative analyses of Kickxellomycotina fungi.</title>
        <authorList>
            <person name="Reynolds N.K."/>
            <person name="Stajich J.E."/>
            <person name="Barry K."/>
            <person name="Grigoriev I.V."/>
            <person name="Crous P."/>
            <person name="Smith M.E."/>
        </authorList>
    </citation>
    <scope>NUCLEOTIDE SEQUENCE</scope>
    <source>
        <strain evidence="1">CBS 190363</strain>
    </source>
</reference>
<dbReference type="Proteomes" id="UP001139981">
    <property type="component" value="Unassembled WGS sequence"/>
</dbReference>
<organism evidence="1 2">
    <name type="scientific">Coemansia aciculifera</name>
    <dbReference type="NCBI Taxonomy" id="417176"/>
    <lineage>
        <taxon>Eukaryota</taxon>
        <taxon>Fungi</taxon>
        <taxon>Fungi incertae sedis</taxon>
        <taxon>Zoopagomycota</taxon>
        <taxon>Kickxellomycotina</taxon>
        <taxon>Kickxellomycetes</taxon>
        <taxon>Kickxellales</taxon>
        <taxon>Kickxellaceae</taxon>
        <taxon>Coemansia</taxon>
    </lineage>
</organism>
<protein>
    <submittedName>
        <fullName evidence="1">Uncharacterized protein</fullName>
    </submittedName>
</protein>
<proteinExistence type="predicted"/>
<comment type="caution">
    <text evidence="1">The sequence shown here is derived from an EMBL/GenBank/DDBJ whole genome shotgun (WGS) entry which is preliminary data.</text>
</comment>
<keyword evidence="2" id="KW-1185">Reference proteome</keyword>
<accession>A0ACC1M7S7</accession>
<name>A0ACC1M7S7_9FUNG</name>
<gene>
    <name evidence="1" type="ORF">IWW38_001158</name>
</gene>
<sequence>MVLLSGWVRSAAKLLTALYCMTSRLSAAQTTTVNPLGVTFDYKLAWIDVQSSTFGVSLQAKAQPTYVDGTAWSLLIRYDPSAMANIVQITDGWGLGIYDHSSWALMPSKSPFDTMYFTVKSSGQMNLEDTIVKLAEPISFFLASSAGNNPSSGYQLRKGSDYTINQGVNLAEIPKESFGAWLSLANVPPGSFMTFAPSLHPTETPTPNSTGAISLIKTGDATLASPSSSPTSSPTPTPTQNNSGDASSTVLPPVKYIPGDANYDLSVDPLGTQLVGSHIGLYLVSTILGIGILAHALGTIRRFQYKRQYHLSVSRSNAGSMLA</sequence>